<dbReference type="Proteomes" id="UP000177905">
    <property type="component" value="Unassembled WGS sequence"/>
</dbReference>
<dbReference type="GO" id="GO:0015087">
    <property type="term" value="F:cobalt ion transmembrane transporter activity"/>
    <property type="evidence" value="ECO:0007669"/>
    <property type="project" value="UniProtKB-UniRule"/>
</dbReference>
<dbReference type="Gene3D" id="1.20.58.340">
    <property type="entry name" value="Magnesium transport protein CorA, transmembrane region"/>
    <property type="match status" value="2"/>
</dbReference>
<evidence type="ECO:0000256" key="8">
    <source>
        <dbReference type="RuleBase" id="RU362010"/>
    </source>
</evidence>
<evidence type="ECO:0000256" key="4">
    <source>
        <dbReference type="ARBA" id="ARBA00022475"/>
    </source>
</evidence>
<evidence type="ECO:0000256" key="3">
    <source>
        <dbReference type="ARBA" id="ARBA00022448"/>
    </source>
</evidence>
<dbReference type="InterPro" id="IPR002523">
    <property type="entry name" value="MgTranspt_CorA/ZnTranspt_ZntB"/>
</dbReference>
<evidence type="ECO:0000313" key="10">
    <source>
        <dbReference type="Proteomes" id="UP000177905"/>
    </source>
</evidence>
<dbReference type="PANTHER" id="PTHR46494">
    <property type="entry name" value="CORA FAMILY METAL ION TRANSPORTER (EUROFUNG)"/>
    <property type="match status" value="1"/>
</dbReference>
<feature type="transmembrane region" description="Helical" evidence="8">
    <location>
        <begin position="272"/>
        <end position="292"/>
    </location>
</feature>
<evidence type="ECO:0000256" key="6">
    <source>
        <dbReference type="ARBA" id="ARBA00022989"/>
    </source>
</evidence>
<dbReference type="AlphaFoldDB" id="A0A1F4S337"/>
<protein>
    <recommendedName>
        <fullName evidence="8">Magnesium transport protein CorA</fullName>
    </recommendedName>
</protein>
<dbReference type="InterPro" id="IPR045861">
    <property type="entry name" value="CorA_cytoplasmic_dom"/>
</dbReference>
<keyword evidence="4 8" id="KW-1003">Cell membrane</keyword>
<dbReference type="GO" id="GO:0050897">
    <property type="term" value="F:cobalt ion binding"/>
    <property type="evidence" value="ECO:0007669"/>
    <property type="project" value="TreeGrafter"/>
</dbReference>
<feature type="transmembrane region" description="Helical" evidence="8">
    <location>
        <begin position="304"/>
        <end position="324"/>
    </location>
</feature>
<dbReference type="GO" id="GO:0000287">
    <property type="term" value="F:magnesium ion binding"/>
    <property type="evidence" value="ECO:0007669"/>
    <property type="project" value="TreeGrafter"/>
</dbReference>
<sequence length="330" mass="38938">MISEQKITIYNYDKDKYSEEKASFDECVNYKDKSGITWIEVKDVSSEQLLEKISNCYNLHQLVRESLLEQNKRSKIEDHGNYLFILLTTMSYSAETDEVSSEAVDLILGDNYVITFSHGSTIDQILEPTKKRIRTGGTRLRESGTDYLAYRIIDALIDNYFNILKSYGEKVELLEEEIFNRGEKELLLHIQKLRRDMLSIRESIWPLREVLNSLQRGESRLIQPGTRIYIRDVYDHTVQIMENLETSRDMTASMLEVYLSTVNNKINEVMKVLTIFSTIFMPLTFISSIYGMNFHYMPELTWRYGYFSIWALILIVVFSMLLFFRKKHWF</sequence>
<dbReference type="FunFam" id="1.20.58.340:FF:000012">
    <property type="entry name" value="Magnesium transport protein CorA"/>
    <property type="match status" value="1"/>
</dbReference>
<accession>A0A1F4S337</accession>
<keyword evidence="7 8" id="KW-0472">Membrane</keyword>
<keyword evidence="8" id="KW-0460">Magnesium</keyword>
<dbReference type="SUPFAM" id="SSF143865">
    <property type="entry name" value="CorA soluble domain-like"/>
    <property type="match status" value="1"/>
</dbReference>
<gene>
    <name evidence="8" type="primary">corA</name>
    <name evidence="9" type="ORF">A2290_00850</name>
</gene>
<comment type="function">
    <text evidence="8">Mediates influx of magnesium ions.</text>
</comment>
<proteinExistence type="inferred from homology"/>
<reference evidence="9 10" key="1">
    <citation type="journal article" date="2016" name="Nat. Commun.">
        <title>Thousands of microbial genomes shed light on interconnected biogeochemical processes in an aquifer system.</title>
        <authorList>
            <person name="Anantharaman K."/>
            <person name="Brown C.T."/>
            <person name="Hug L.A."/>
            <person name="Sharon I."/>
            <person name="Castelle C.J."/>
            <person name="Probst A.J."/>
            <person name="Thomas B.C."/>
            <person name="Singh A."/>
            <person name="Wilkins M.J."/>
            <person name="Karaoz U."/>
            <person name="Brodie E.L."/>
            <person name="Williams K.H."/>
            <person name="Hubbard S.S."/>
            <person name="Banfield J.F."/>
        </authorList>
    </citation>
    <scope>NUCLEOTIDE SEQUENCE [LARGE SCALE GENOMIC DNA]</scope>
</reference>
<evidence type="ECO:0000256" key="1">
    <source>
        <dbReference type="ARBA" id="ARBA00004651"/>
    </source>
</evidence>
<keyword evidence="3 8" id="KW-0813">Transport</keyword>
<dbReference type="InterPro" id="IPR045863">
    <property type="entry name" value="CorA_TM1_TM2"/>
</dbReference>
<keyword evidence="8" id="KW-0406">Ion transport</keyword>
<dbReference type="NCBIfam" id="TIGR00383">
    <property type="entry name" value="corA"/>
    <property type="match status" value="1"/>
</dbReference>
<dbReference type="GO" id="GO:0005886">
    <property type="term" value="C:plasma membrane"/>
    <property type="evidence" value="ECO:0007669"/>
    <property type="project" value="UniProtKB-SubCell"/>
</dbReference>
<name>A0A1F4S337_UNCSA</name>
<keyword evidence="6 8" id="KW-1133">Transmembrane helix</keyword>
<evidence type="ECO:0000256" key="2">
    <source>
        <dbReference type="ARBA" id="ARBA00009765"/>
    </source>
</evidence>
<dbReference type="PANTHER" id="PTHR46494:SF1">
    <property type="entry name" value="CORA FAMILY METAL ION TRANSPORTER (EUROFUNG)"/>
    <property type="match status" value="1"/>
</dbReference>
<evidence type="ECO:0000256" key="5">
    <source>
        <dbReference type="ARBA" id="ARBA00022692"/>
    </source>
</evidence>
<dbReference type="EMBL" id="MEUA01000029">
    <property type="protein sequence ID" value="OGC14830.1"/>
    <property type="molecule type" value="Genomic_DNA"/>
</dbReference>
<keyword evidence="5 8" id="KW-0812">Transmembrane</keyword>
<dbReference type="SUPFAM" id="SSF144083">
    <property type="entry name" value="Magnesium transport protein CorA, transmembrane region"/>
    <property type="match status" value="1"/>
</dbReference>
<evidence type="ECO:0000256" key="7">
    <source>
        <dbReference type="ARBA" id="ARBA00023136"/>
    </source>
</evidence>
<dbReference type="Pfam" id="PF01544">
    <property type="entry name" value="CorA"/>
    <property type="match status" value="1"/>
</dbReference>
<dbReference type="CDD" id="cd12828">
    <property type="entry name" value="TmCorA-like_1"/>
    <property type="match status" value="1"/>
</dbReference>
<dbReference type="InterPro" id="IPR004488">
    <property type="entry name" value="Mg/Co-transport_prot_CorA"/>
</dbReference>
<dbReference type="Gene3D" id="3.30.460.20">
    <property type="entry name" value="CorA soluble domain-like"/>
    <property type="match status" value="1"/>
</dbReference>
<organism evidence="9 10">
    <name type="scientific">candidate division WOR-1 bacterium RIFOXYB2_FULL_36_35</name>
    <dbReference type="NCBI Taxonomy" id="1802578"/>
    <lineage>
        <taxon>Bacteria</taxon>
        <taxon>Bacillati</taxon>
        <taxon>Saganbacteria</taxon>
    </lineage>
</organism>
<dbReference type="GO" id="GO:0015095">
    <property type="term" value="F:magnesium ion transmembrane transporter activity"/>
    <property type="evidence" value="ECO:0007669"/>
    <property type="project" value="UniProtKB-UniRule"/>
</dbReference>
<comment type="caution">
    <text evidence="9">The sequence shown here is derived from an EMBL/GenBank/DDBJ whole genome shotgun (WGS) entry which is preliminary data.</text>
</comment>
<comment type="subcellular location">
    <subcellularLocation>
        <location evidence="1">Cell membrane</location>
        <topology evidence="1">Multi-pass membrane protein</topology>
    </subcellularLocation>
    <subcellularLocation>
        <location evidence="8">Membrane</location>
        <topology evidence="8">Multi-pass membrane protein</topology>
    </subcellularLocation>
</comment>
<evidence type="ECO:0000313" key="9">
    <source>
        <dbReference type="EMBL" id="OGC14830.1"/>
    </source>
</evidence>
<comment type="similarity">
    <text evidence="2 8">Belongs to the CorA metal ion transporter (MIT) (TC 1.A.35) family.</text>
</comment>